<protein>
    <submittedName>
        <fullName evidence="3">Sucrase ferredoxin</fullName>
    </submittedName>
</protein>
<dbReference type="CDD" id="cd03062">
    <property type="entry name" value="TRX_Fd_Sucrase"/>
    <property type="match status" value="1"/>
</dbReference>
<sequence length="343" mass="37937">MSQPEPHQQPQQPKQTQPESQLQSTRSTQPSAHPDHAPRCSDVQVEPMPGTAKRDRMYVVFEWPAGWSRDVLDGDTFGVDLSAQIKAHLGAGVGFQLIRKPGRAGHQMPQRHRAYLVYPEQAYAELLYLDGPEDILQLDLTGPGNNKHLDARPSREPLVLVCTHAKRDVCCAVKGRPLAAYMDTHAPNDDMVWETSHTKGHRFAPAMLLMPWGYSFGRVNEHAGERLVHAALEGKYFYPGNRGRGIYDEPSQAAEVAVAGQLLEAGEQLYYQDLVFAQRLESSDANADTDTETCAVEVGHRDGRVWQVRLENKLFDGVVASCGKNPATKPGWVVTGMTMSSSA</sequence>
<dbReference type="PIRSF" id="PIRSF035042">
    <property type="entry name" value="UCP035042_thirdx"/>
    <property type="match status" value="1"/>
</dbReference>
<gene>
    <name evidence="2" type="ORF">QPX45_01800</name>
    <name evidence="3" type="ORF">QPX54_04585</name>
</gene>
<dbReference type="EMBL" id="JASNVP010000004">
    <property type="protein sequence ID" value="MDK4325793.1"/>
    <property type="molecule type" value="Genomic_DNA"/>
</dbReference>
<dbReference type="InterPro" id="IPR010350">
    <property type="entry name" value="Aim32/Apd1-like_bac"/>
</dbReference>
<keyword evidence="5" id="KW-1185">Reference proteome</keyword>
<dbReference type="InterPro" id="IPR036249">
    <property type="entry name" value="Thioredoxin-like_sf"/>
</dbReference>
<dbReference type="Pfam" id="PF06999">
    <property type="entry name" value="Suc_Fer-like"/>
    <property type="match status" value="1"/>
</dbReference>
<evidence type="ECO:0000313" key="4">
    <source>
        <dbReference type="Proteomes" id="UP001226160"/>
    </source>
</evidence>
<feature type="region of interest" description="Disordered" evidence="1">
    <location>
        <begin position="1"/>
        <end position="48"/>
    </location>
</feature>
<dbReference type="Proteomes" id="UP001243856">
    <property type="component" value="Unassembled WGS sequence"/>
</dbReference>
<dbReference type="EMBL" id="JASNVK010000002">
    <property type="protein sequence ID" value="MDK4299991.1"/>
    <property type="molecule type" value="Genomic_DNA"/>
</dbReference>
<accession>A0AAP4F9V7</accession>
<dbReference type="InterPro" id="IPR009737">
    <property type="entry name" value="Aim32/Apd1-like"/>
</dbReference>
<evidence type="ECO:0000313" key="2">
    <source>
        <dbReference type="EMBL" id="MDK4299991.1"/>
    </source>
</evidence>
<evidence type="ECO:0000313" key="5">
    <source>
        <dbReference type="Proteomes" id="UP001243856"/>
    </source>
</evidence>
<dbReference type="Proteomes" id="UP001226160">
    <property type="component" value="Unassembled WGS sequence"/>
</dbReference>
<comment type="caution">
    <text evidence="3">The sequence shown here is derived from an EMBL/GenBank/DDBJ whole genome shotgun (WGS) entry which is preliminary data.</text>
</comment>
<dbReference type="SUPFAM" id="SSF52833">
    <property type="entry name" value="Thioredoxin-like"/>
    <property type="match status" value="1"/>
</dbReference>
<name>A0AAP4F9V7_9CORY</name>
<evidence type="ECO:0000256" key="1">
    <source>
        <dbReference type="SAM" id="MobiDB-lite"/>
    </source>
</evidence>
<feature type="compositionally biased region" description="Low complexity" evidence="1">
    <location>
        <begin position="1"/>
        <end position="23"/>
    </location>
</feature>
<reference evidence="3 5" key="1">
    <citation type="submission" date="2023-05" db="EMBL/GenBank/DDBJ databases">
        <title>Metabolic capabilities are highly conserved among human nasal-associated Corynebacterium species in pangenomic analyses.</title>
        <authorList>
            <person name="Tran T.H."/>
            <person name="Roberts A.Q."/>
            <person name="Escapa I.F."/>
            <person name="Gao W."/>
            <person name="Conlan S."/>
            <person name="Kong H."/>
            <person name="Segre J.A."/>
            <person name="Kelly M.S."/>
            <person name="Lemon K.P."/>
        </authorList>
    </citation>
    <scope>NUCLEOTIDE SEQUENCE</scope>
    <source>
        <strain evidence="3">KPL2654</strain>
        <strain evidence="2 5">KPL2811</strain>
    </source>
</reference>
<dbReference type="AlphaFoldDB" id="A0AAP4F9V7"/>
<evidence type="ECO:0000313" key="3">
    <source>
        <dbReference type="EMBL" id="MDK4325793.1"/>
    </source>
</evidence>
<proteinExistence type="predicted"/>
<organism evidence="3 4">
    <name type="scientific">Corynebacterium propinquum</name>
    <dbReference type="NCBI Taxonomy" id="43769"/>
    <lineage>
        <taxon>Bacteria</taxon>
        <taxon>Bacillati</taxon>
        <taxon>Actinomycetota</taxon>
        <taxon>Actinomycetes</taxon>
        <taxon>Mycobacteriales</taxon>
        <taxon>Corynebacteriaceae</taxon>
        <taxon>Corynebacterium</taxon>
    </lineage>
</organism>